<comment type="caution">
    <text evidence="3">The sequence shown here is derived from an EMBL/GenBank/DDBJ whole genome shotgun (WGS) entry which is preliminary data.</text>
</comment>
<reference evidence="3" key="1">
    <citation type="journal article" date="2023" name="Insect Mol. Biol.">
        <title>Genome sequencing provides insights into the evolution of gene families encoding plant cell wall-degrading enzymes in longhorned beetles.</title>
        <authorList>
            <person name="Shin N.R."/>
            <person name="Okamura Y."/>
            <person name="Kirsch R."/>
            <person name="Pauchet Y."/>
        </authorList>
    </citation>
    <scope>NUCLEOTIDE SEQUENCE</scope>
    <source>
        <strain evidence="3">AMC_N1</strain>
    </source>
</reference>
<dbReference type="PANTHER" id="PTHR10219:SF43">
    <property type="entry name" value="GLYCOLIPID TRANSFER PROTEIN DOMAIN-CONTAINING PROTEIN"/>
    <property type="match status" value="1"/>
</dbReference>
<gene>
    <name evidence="3" type="ORF">NQ318_004619</name>
</gene>
<dbReference type="GO" id="GO:0005829">
    <property type="term" value="C:cytosol"/>
    <property type="evidence" value="ECO:0007669"/>
    <property type="project" value="TreeGrafter"/>
</dbReference>
<name>A0AAV8Y7H0_9CUCU</name>
<evidence type="ECO:0000313" key="4">
    <source>
        <dbReference type="Proteomes" id="UP001162162"/>
    </source>
</evidence>
<dbReference type="InterPro" id="IPR036497">
    <property type="entry name" value="GLTP_sf"/>
</dbReference>
<organism evidence="3 4">
    <name type="scientific">Aromia moschata</name>
    <dbReference type="NCBI Taxonomy" id="1265417"/>
    <lineage>
        <taxon>Eukaryota</taxon>
        <taxon>Metazoa</taxon>
        <taxon>Ecdysozoa</taxon>
        <taxon>Arthropoda</taxon>
        <taxon>Hexapoda</taxon>
        <taxon>Insecta</taxon>
        <taxon>Pterygota</taxon>
        <taxon>Neoptera</taxon>
        <taxon>Endopterygota</taxon>
        <taxon>Coleoptera</taxon>
        <taxon>Polyphaga</taxon>
        <taxon>Cucujiformia</taxon>
        <taxon>Chrysomeloidea</taxon>
        <taxon>Cerambycidae</taxon>
        <taxon>Cerambycinae</taxon>
        <taxon>Callichromatini</taxon>
        <taxon>Aromia</taxon>
    </lineage>
</organism>
<dbReference type="AlphaFoldDB" id="A0AAV8Y7H0"/>
<dbReference type="EMBL" id="JAPWTK010000191">
    <property type="protein sequence ID" value="KAJ8946250.1"/>
    <property type="molecule type" value="Genomic_DNA"/>
</dbReference>
<evidence type="ECO:0000313" key="3">
    <source>
        <dbReference type="EMBL" id="KAJ8946250.1"/>
    </source>
</evidence>
<accession>A0AAV8Y7H0</accession>
<dbReference type="SUPFAM" id="SSF110004">
    <property type="entry name" value="Glycolipid transfer protein, GLTP"/>
    <property type="match status" value="1"/>
</dbReference>
<evidence type="ECO:0000259" key="2">
    <source>
        <dbReference type="Pfam" id="PF08718"/>
    </source>
</evidence>
<evidence type="ECO:0000256" key="1">
    <source>
        <dbReference type="ARBA" id="ARBA00007148"/>
    </source>
</evidence>
<sequence>MRNSTNFFTLMGAVFGFVSKDLRAKMDILIDFLKDNEKAENFVTVKKMIEYEKANDLLNKNGYASGSRTLLRLHRGLDFIQLFLKKLGDLKEEDNTSTACREAYDRTLAKHHPFVIKNGARIAIYTLPTREVLLKRVCGETENIQRAMDMLPKTLEVTSVVFNRIENLYAVHDLHTLP</sequence>
<proteinExistence type="inferred from homology"/>
<comment type="similarity">
    <text evidence="1">Belongs to the GLTP family.</text>
</comment>
<dbReference type="InterPro" id="IPR014830">
    <property type="entry name" value="Glycolipid_transfer_prot_dom"/>
</dbReference>
<dbReference type="PANTHER" id="PTHR10219">
    <property type="entry name" value="GLYCOLIPID TRANSFER PROTEIN-RELATED"/>
    <property type="match status" value="1"/>
</dbReference>
<keyword evidence="4" id="KW-1185">Reference proteome</keyword>
<dbReference type="FunFam" id="1.10.3520.10:FF:000002">
    <property type="entry name" value="Ceramide-1-phosphate transfer protein"/>
    <property type="match status" value="1"/>
</dbReference>
<dbReference type="Gene3D" id="1.10.3520.10">
    <property type="entry name" value="Glycolipid transfer protein"/>
    <property type="match status" value="1"/>
</dbReference>
<feature type="domain" description="Glycolipid transfer protein" evidence="2">
    <location>
        <begin position="3"/>
        <end position="138"/>
    </location>
</feature>
<dbReference type="GO" id="GO:0032691">
    <property type="term" value="P:negative regulation of interleukin-1 beta production"/>
    <property type="evidence" value="ECO:0007669"/>
    <property type="project" value="UniProtKB-ARBA"/>
</dbReference>
<dbReference type="GO" id="GO:0016020">
    <property type="term" value="C:membrane"/>
    <property type="evidence" value="ECO:0007669"/>
    <property type="project" value="TreeGrafter"/>
</dbReference>
<protein>
    <recommendedName>
        <fullName evidence="2">Glycolipid transfer protein domain-containing protein</fullName>
    </recommendedName>
</protein>
<dbReference type="GO" id="GO:1902387">
    <property type="term" value="F:ceramide 1-phosphate binding"/>
    <property type="evidence" value="ECO:0007669"/>
    <property type="project" value="TreeGrafter"/>
</dbReference>
<dbReference type="GO" id="GO:1902388">
    <property type="term" value="F:ceramide 1-phosphate transfer activity"/>
    <property type="evidence" value="ECO:0007669"/>
    <property type="project" value="TreeGrafter"/>
</dbReference>
<dbReference type="Pfam" id="PF08718">
    <property type="entry name" value="GLTP"/>
    <property type="match status" value="1"/>
</dbReference>
<dbReference type="Proteomes" id="UP001162162">
    <property type="component" value="Unassembled WGS sequence"/>
</dbReference>